<dbReference type="PROSITE" id="PS51786">
    <property type="entry name" value="LON_PROTEOLYTIC"/>
    <property type="match status" value="1"/>
</dbReference>
<dbReference type="NCBIfam" id="NF008053">
    <property type="entry name" value="PRK10787.1"/>
    <property type="match status" value="1"/>
</dbReference>
<feature type="compositionally biased region" description="Polar residues" evidence="16">
    <location>
        <begin position="16"/>
        <end position="29"/>
    </location>
</feature>
<dbReference type="FunFam" id="1.20.5.5270:FF:000002">
    <property type="entry name" value="Lon protease homolog"/>
    <property type="match status" value="1"/>
</dbReference>
<sequence>MRAASLHSFGRLIGENMSNPSKETLSGGTQKLPMMPIRDMVIFPHMMTPFVVGRESSVRALEEALSGDRKIFLATQHDASVDEPSAEDIFATGTIGNIVQSVKMPDGNIKVLVEGVERARSIEVNDTDGFFVATVRTGRTQLEMTPQVEQQMQRVHSLFEQYVKLQQSLNYETMAASVRPDEPAKLADTIAANLQLPIEEKQQLLEVFDPEQRLARVGDVLDLAIEKLNMDRTIQSRVKRQMEKAQKEYYLNEKIKAIQKELGRGEKSEFDELRKKIEAAGMPKDVQEKSLQELKKLEAMPPMSAESTVSRNYLDWLLAVPWKKRSKEIRSIDHAETILNEDHYGLEKIKDRILEFLAVRQLVKNPKGSILCFVGPPGVGKTSLGMSIAKATGRKFVRMSLGGVRDEAEIRGHRRTYIGALPGQIIQSMKKAGTKNPVFMLDEIDKMASDFRGDPASALLEVLDPEQNSSFQDHYLDVEYDLSQVLFVATANVLHTIPGPLQDRMEILRLHGYTELEKLEIAKQYLVKKQREATGLTEKQIVFEDDALRLLIRAYTREAGVRNLEREIGNVCRKVARRVVKNGPTHEEIITVANLPDLLGVAKFRDSQVHEKSEVGLVTGLAWTEMGGTILQTEVQVLDGKGKLTTTGQLGDVMQESAQAALSYVRSRSHQLGLSKDFYRNVDIHVHVPEGAIPKDGPSAGITLATGLASALTGIKVRRDIAMTGEITLRGKVLPIGGLKEKLLAAHRAGIFEAILPDENKRDLADLPELLKTSMKLHFVQDMDQVLQIALEGKLPELKEEQPEALSPVLPGIKLPEQPVARQ</sequence>
<dbReference type="Gene3D" id="1.20.5.5270">
    <property type="match status" value="1"/>
</dbReference>
<dbReference type="InterPro" id="IPR027417">
    <property type="entry name" value="P-loop_NTPase"/>
</dbReference>
<dbReference type="InterPro" id="IPR008269">
    <property type="entry name" value="Lon_proteolytic"/>
</dbReference>
<evidence type="ECO:0000259" key="18">
    <source>
        <dbReference type="PROSITE" id="PS51787"/>
    </source>
</evidence>
<dbReference type="GO" id="GO:0004252">
    <property type="term" value="F:serine-type endopeptidase activity"/>
    <property type="evidence" value="ECO:0007669"/>
    <property type="project" value="UniProtKB-UniRule"/>
</dbReference>
<dbReference type="InterPro" id="IPR054594">
    <property type="entry name" value="Lon_lid"/>
</dbReference>
<dbReference type="InterPro" id="IPR014721">
    <property type="entry name" value="Ribsml_uS5_D2-typ_fold_subgr"/>
</dbReference>
<keyword evidence="6 10" id="KW-0720">Serine protease</keyword>
<dbReference type="Gene3D" id="2.30.130.40">
    <property type="entry name" value="LON domain-like"/>
    <property type="match status" value="1"/>
</dbReference>
<evidence type="ECO:0000256" key="16">
    <source>
        <dbReference type="SAM" id="MobiDB-lite"/>
    </source>
</evidence>
<dbReference type="GO" id="GO:0005737">
    <property type="term" value="C:cytoplasm"/>
    <property type="evidence" value="ECO:0007669"/>
    <property type="project" value="UniProtKB-SubCell"/>
</dbReference>
<keyword evidence="4 10" id="KW-0547">Nucleotide-binding</keyword>
<feature type="active site" evidence="10 12">
    <location>
        <position position="699"/>
    </location>
</feature>
<dbReference type="Proteomes" id="UP000292958">
    <property type="component" value="Unassembled WGS sequence"/>
</dbReference>
<dbReference type="InterPro" id="IPR027543">
    <property type="entry name" value="Lon_bac"/>
</dbReference>
<dbReference type="InterPro" id="IPR003959">
    <property type="entry name" value="ATPase_AAA_core"/>
</dbReference>
<keyword evidence="3 10" id="KW-0645">Protease</keyword>
<evidence type="ECO:0000256" key="14">
    <source>
        <dbReference type="PROSITE-ProRule" id="PRU01122"/>
    </source>
</evidence>
<evidence type="ECO:0000256" key="4">
    <source>
        <dbReference type="ARBA" id="ARBA00022741"/>
    </source>
</evidence>
<evidence type="ECO:0000313" key="20">
    <source>
        <dbReference type="Proteomes" id="UP000292958"/>
    </source>
</evidence>
<dbReference type="NCBIfam" id="TIGR00763">
    <property type="entry name" value="lon"/>
    <property type="match status" value="1"/>
</dbReference>
<dbReference type="EC" id="3.4.21.53" evidence="10 11"/>
<dbReference type="PIRSF" id="PIRSF001174">
    <property type="entry name" value="Lon_proteas"/>
    <property type="match status" value="1"/>
</dbReference>
<comment type="induction">
    <text evidence="10">By heat shock.</text>
</comment>
<evidence type="ECO:0000256" key="10">
    <source>
        <dbReference type="HAMAP-Rule" id="MF_01973"/>
    </source>
</evidence>
<dbReference type="SMART" id="SM00464">
    <property type="entry name" value="LON"/>
    <property type="match status" value="1"/>
</dbReference>
<comment type="similarity">
    <text evidence="10 11 14 15">Belongs to the peptidase S16 family.</text>
</comment>
<accession>A0A4Q7YPT9</accession>
<evidence type="ECO:0000256" key="2">
    <source>
        <dbReference type="ARBA" id="ARBA00022490"/>
    </source>
</evidence>
<dbReference type="PANTHER" id="PTHR10046">
    <property type="entry name" value="ATP DEPENDENT LON PROTEASE FAMILY MEMBER"/>
    <property type="match status" value="1"/>
</dbReference>
<feature type="active site" evidence="10 12">
    <location>
        <position position="742"/>
    </location>
</feature>
<keyword evidence="7 10" id="KW-0067">ATP-binding</keyword>
<feature type="region of interest" description="Disordered" evidence="16">
    <location>
        <begin position="801"/>
        <end position="823"/>
    </location>
</feature>
<dbReference type="InterPro" id="IPR020568">
    <property type="entry name" value="Ribosomal_Su5_D2-typ_SF"/>
</dbReference>
<keyword evidence="20" id="KW-1185">Reference proteome</keyword>
<comment type="catalytic activity">
    <reaction evidence="9 10 11 14">
        <text>Hydrolysis of proteins in presence of ATP.</text>
        <dbReference type="EC" id="3.4.21.53"/>
    </reaction>
</comment>
<dbReference type="InterPro" id="IPR004815">
    <property type="entry name" value="Lon_bac/euk-typ"/>
</dbReference>
<dbReference type="Pfam" id="PF05362">
    <property type="entry name" value="Lon_C"/>
    <property type="match status" value="1"/>
</dbReference>
<evidence type="ECO:0000256" key="15">
    <source>
        <dbReference type="RuleBase" id="RU000591"/>
    </source>
</evidence>
<evidence type="ECO:0000256" key="9">
    <source>
        <dbReference type="ARBA" id="ARBA00050665"/>
    </source>
</evidence>
<protein>
    <recommendedName>
        <fullName evidence="10 11">Lon protease</fullName>
        <ecNumber evidence="10 11">3.4.21.53</ecNumber>
    </recommendedName>
    <alternativeName>
        <fullName evidence="10">ATP-dependent protease La</fullName>
    </alternativeName>
</protein>
<keyword evidence="5 10" id="KW-0378">Hydrolase</keyword>
<dbReference type="FunFam" id="3.40.50.300:FF:000021">
    <property type="entry name" value="Lon protease homolog"/>
    <property type="match status" value="1"/>
</dbReference>
<dbReference type="Pfam" id="PF00004">
    <property type="entry name" value="AAA"/>
    <property type="match status" value="1"/>
</dbReference>
<dbReference type="GO" id="GO:0004176">
    <property type="term" value="F:ATP-dependent peptidase activity"/>
    <property type="evidence" value="ECO:0007669"/>
    <property type="project" value="UniProtKB-UniRule"/>
</dbReference>
<dbReference type="Gene3D" id="3.40.50.300">
    <property type="entry name" value="P-loop containing nucleotide triphosphate hydrolases"/>
    <property type="match status" value="1"/>
</dbReference>
<dbReference type="PROSITE" id="PS01046">
    <property type="entry name" value="LON_SER"/>
    <property type="match status" value="1"/>
</dbReference>
<feature type="domain" description="Lon N-terminal" evidence="18">
    <location>
        <begin position="32"/>
        <end position="225"/>
    </location>
</feature>
<dbReference type="SUPFAM" id="SSF88697">
    <property type="entry name" value="PUA domain-like"/>
    <property type="match status" value="1"/>
</dbReference>
<dbReference type="InterPro" id="IPR003111">
    <property type="entry name" value="Lon_prtase_N"/>
</dbReference>
<keyword evidence="8 10" id="KW-0346">Stress response</keyword>
<evidence type="ECO:0000256" key="5">
    <source>
        <dbReference type="ARBA" id="ARBA00022801"/>
    </source>
</evidence>
<evidence type="ECO:0000256" key="8">
    <source>
        <dbReference type="ARBA" id="ARBA00023016"/>
    </source>
</evidence>
<dbReference type="Pfam" id="PF02190">
    <property type="entry name" value="LON_substr_bdg"/>
    <property type="match status" value="1"/>
</dbReference>
<comment type="subcellular location">
    <subcellularLocation>
        <location evidence="1 10 11">Cytoplasm</location>
    </subcellularLocation>
</comment>
<evidence type="ECO:0000256" key="7">
    <source>
        <dbReference type="ARBA" id="ARBA00022840"/>
    </source>
</evidence>
<evidence type="ECO:0000256" key="1">
    <source>
        <dbReference type="ARBA" id="ARBA00004496"/>
    </source>
</evidence>
<dbReference type="PRINTS" id="PR00830">
    <property type="entry name" value="ENDOLAPTASE"/>
</dbReference>
<dbReference type="GO" id="GO:0005524">
    <property type="term" value="F:ATP binding"/>
    <property type="evidence" value="ECO:0007669"/>
    <property type="project" value="UniProtKB-UniRule"/>
</dbReference>
<dbReference type="GO" id="GO:0006515">
    <property type="term" value="P:protein quality control for misfolded or incompletely synthesized proteins"/>
    <property type="evidence" value="ECO:0007669"/>
    <property type="project" value="UniProtKB-UniRule"/>
</dbReference>
<organism evidence="19 20">
    <name type="scientific">Edaphobacter modestus</name>
    <dbReference type="NCBI Taxonomy" id="388466"/>
    <lineage>
        <taxon>Bacteria</taxon>
        <taxon>Pseudomonadati</taxon>
        <taxon>Acidobacteriota</taxon>
        <taxon>Terriglobia</taxon>
        <taxon>Terriglobales</taxon>
        <taxon>Acidobacteriaceae</taxon>
        <taxon>Edaphobacter</taxon>
    </lineage>
</organism>
<evidence type="ECO:0000256" key="13">
    <source>
        <dbReference type="PIRSR" id="PIRSR001174-2"/>
    </source>
</evidence>
<dbReference type="Pfam" id="PF22667">
    <property type="entry name" value="Lon_lid"/>
    <property type="match status" value="1"/>
</dbReference>
<evidence type="ECO:0000313" key="19">
    <source>
        <dbReference type="EMBL" id="RZU39470.1"/>
    </source>
</evidence>
<dbReference type="SUPFAM" id="SSF52540">
    <property type="entry name" value="P-loop containing nucleoside triphosphate hydrolases"/>
    <property type="match status" value="1"/>
</dbReference>
<gene>
    <name evidence="10" type="primary">lon</name>
    <name evidence="19" type="ORF">BDD14_0855</name>
</gene>
<dbReference type="InterPro" id="IPR003593">
    <property type="entry name" value="AAA+_ATPase"/>
</dbReference>
<dbReference type="Gene3D" id="3.30.230.10">
    <property type="match status" value="1"/>
</dbReference>
<comment type="subunit">
    <text evidence="10 11">Homohexamer. Organized in a ring with a central cavity.</text>
</comment>
<feature type="domain" description="Lon proteolytic" evidence="17">
    <location>
        <begin position="612"/>
        <end position="793"/>
    </location>
</feature>
<dbReference type="InterPro" id="IPR008268">
    <property type="entry name" value="Peptidase_S16_AS"/>
</dbReference>
<comment type="caution">
    <text evidence="19">The sequence shown here is derived from an EMBL/GenBank/DDBJ whole genome shotgun (WGS) entry which is preliminary data.</text>
</comment>
<evidence type="ECO:0000256" key="11">
    <source>
        <dbReference type="PIRNR" id="PIRNR001174"/>
    </source>
</evidence>
<proteinExistence type="evidence at transcript level"/>
<dbReference type="InterPro" id="IPR015947">
    <property type="entry name" value="PUA-like_sf"/>
</dbReference>
<dbReference type="Gene3D" id="1.20.58.1480">
    <property type="match status" value="1"/>
</dbReference>
<dbReference type="EMBL" id="SHKW01000001">
    <property type="protein sequence ID" value="RZU39470.1"/>
    <property type="molecule type" value="Genomic_DNA"/>
</dbReference>
<dbReference type="Gene3D" id="1.10.8.60">
    <property type="match status" value="1"/>
</dbReference>
<dbReference type="GO" id="GO:0034605">
    <property type="term" value="P:cellular response to heat"/>
    <property type="evidence" value="ECO:0007669"/>
    <property type="project" value="UniProtKB-UniRule"/>
</dbReference>
<evidence type="ECO:0000256" key="12">
    <source>
        <dbReference type="PIRSR" id="PIRSR001174-1"/>
    </source>
</evidence>
<feature type="binding site" evidence="10 13">
    <location>
        <begin position="375"/>
        <end position="382"/>
    </location>
    <ligand>
        <name>ATP</name>
        <dbReference type="ChEBI" id="CHEBI:30616"/>
    </ligand>
</feature>
<evidence type="ECO:0000256" key="6">
    <source>
        <dbReference type="ARBA" id="ARBA00022825"/>
    </source>
</evidence>
<name>A0A4Q7YPT9_9BACT</name>
<dbReference type="HAMAP" id="MF_01973">
    <property type="entry name" value="lon_bact"/>
    <property type="match status" value="1"/>
</dbReference>
<dbReference type="InterPro" id="IPR046336">
    <property type="entry name" value="Lon_prtase_N_sf"/>
</dbReference>
<feature type="region of interest" description="Disordered" evidence="16">
    <location>
        <begin position="1"/>
        <end position="30"/>
    </location>
</feature>
<evidence type="ECO:0000259" key="17">
    <source>
        <dbReference type="PROSITE" id="PS51786"/>
    </source>
</evidence>
<dbReference type="GO" id="GO:0016887">
    <property type="term" value="F:ATP hydrolysis activity"/>
    <property type="evidence" value="ECO:0007669"/>
    <property type="project" value="UniProtKB-UniRule"/>
</dbReference>
<dbReference type="AlphaFoldDB" id="A0A4Q7YPT9"/>
<dbReference type="CDD" id="cd19500">
    <property type="entry name" value="RecA-like_Lon"/>
    <property type="match status" value="1"/>
</dbReference>
<reference evidence="19 20" key="1">
    <citation type="submission" date="2019-02" db="EMBL/GenBank/DDBJ databases">
        <title>Genomic Encyclopedia of Archaeal and Bacterial Type Strains, Phase II (KMG-II): from individual species to whole genera.</title>
        <authorList>
            <person name="Goeker M."/>
        </authorList>
    </citation>
    <scope>NUCLEOTIDE SEQUENCE [LARGE SCALE GENOMIC DNA]</scope>
    <source>
        <strain evidence="19 20">DSM 18101</strain>
    </source>
</reference>
<comment type="function">
    <text evidence="10">ATP-dependent serine protease that mediates the selective degradation of mutant and abnormal proteins as well as certain short-lived regulatory proteins. Required for cellular homeostasis and for survival from DNA damage and developmental changes induced by stress. Degrades polypeptides processively to yield small peptide fragments that are 5 to 10 amino acids long. Binds to DNA in a double-stranded, site-specific manner.</text>
</comment>
<dbReference type="SUPFAM" id="SSF54211">
    <property type="entry name" value="Ribosomal protein S5 domain 2-like"/>
    <property type="match status" value="1"/>
</dbReference>
<dbReference type="GO" id="GO:0043565">
    <property type="term" value="F:sequence-specific DNA binding"/>
    <property type="evidence" value="ECO:0007669"/>
    <property type="project" value="UniProtKB-UniRule"/>
</dbReference>
<evidence type="ECO:0000256" key="3">
    <source>
        <dbReference type="ARBA" id="ARBA00022670"/>
    </source>
</evidence>
<dbReference type="SMART" id="SM00382">
    <property type="entry name" value="AAA"/>
    <property type="match status" value="1"/>
</dbReference>
<dbReference type="InterPro" id="IPR027065">
    <property type="entry name" value="Lon_Prtase"/>
</dbReference>
<dbReference type="PROSITE" id="PS51787">
    <property type="entry name" value="LON_N"/>
    <property type="match status" value="1"/>
</dbReference>
<keyword evidence="2 10" id="KW-0963">Cytoplasm</keyword>